<feature type="domain" description="GH18" evidence="1">
    <location>
        <begin position="22"/>
        <end position="390"/>
    </location>
</feature>
<accession>A0A1Y2EVH8</accession>
<protein>
    <submittedName>
        <fullName evidence="2">Glycoside hydrolase</fullName>
    </submittedName>
</protein>
<name>A0A1Y2EVH8_9FUNG</name>
<dbReference type="Proteomes" id="UP000193920">
    <property type="component" value="Unassembled WGS sequence"/>
</dbReference>
<dbReference type="PANTHER" id="PTHR11177">
    <property type="entry name" value="CHITINASE"/>
    <property type="match status" value="1"/>
</dbReference>
<keyword evidence="2" id="KW-0378">Hydrolase</keyword>
<dbReference type="GO" id="GO:0004568">
    <property type="term" value="F:chitinase activity"/>
    <property type="evidence" value="ECO:0007669"/>
    <property type="project" value="TreeGrafter"/>
</dbReference>
<dbReference type="Pfam" id="PF00704">
    <property type="entry name" value="Glyco_hydro_18"/>
    <property type="match status" value="1"/>
</dbReference>
<dbReference type="InterPro" id="IPR001223">
    <property type="entry name" value="Glyco_hydro18_cat"/>
</dbReference>
<evidence type="ECO:0000259" key="1">
    <source>
        <dbReference type="PROSITE" id="PS51910"/>
    </source>
</evidence>
<evidence type="ECO:0000313" key="3">
    <source>
        <dbReference type="Proteomes" id="UP000193920"/>
    </source>
</evidence>
<dbReference type="SMART" id="SM00636">
    <property type="entry name" value="Glyco_18"/>
    <property type="match status" value="1"/>
</dbReference>
<dbReference type="GO" id="GO:0005576">
    <property type="term" value="C:extracellular region"/>
    <property type="evidence" value="ECO:0007669"/>
    <property type="project" value="TreeGrafter"/>
</dbReference>
<dbReference type="PANTHER" id="PTHR11177:SF317">
    <property type="entry name" value="CHITINASE 12-RELATED"/>
    <property type="match status" value="1"/>
</dbReference>
<dbReference type="SUPFAM" id="SSF51445">
    <property type="entry name" value="(Trans)glycosidases"/>
    <property type="match status" value="1"/>
</dbReference>
<dbReference type="EMBL" id="MCOG01000025">
    <property type="protein sequence ID" value="ORY75602.1"/>
    <property type="molecule type" value="Genomic_DNA"/>
</dbReference>
<sequence length="391" mass="44376">MVSLPNPPSDTETKCKDSNLAKSIIIYYPEWKYYNYPPRNLPFNKLTHINYAFGEIDPTNYSLKYDSTKFLELIETARSRNKNVKIIMSVGGWTGSRYFSVMSSNPANRSKFISSVKSMLESTGADGIDIDWEHPGVPGAFYDSFDAQNDTYNLLKLMQELREAIGKSKIISTAVTFNLFVVNYQPLQDLSKFAEILDYINLMCYDFNGSWSNIISHQSSLYPTGGNDSGFSVEGAVKNWMNAKFPSNKIVIGIPSYGISWISSTSNNNGLLQIPSNSFPKGDEEDVMNAESGRYSGIWKYKNLRKQILQSSFKDATGDWIRVWDSKSSVPYLYNKVSRQFITYDDPESVKIKADYVIERNLGGMMMWEIEEDTKDGELISTVYDNFIGLT</sequence>
<dbReference type="PROSITE" id="PS51910">
    <property type="entry name" value="GH18_2"/>
    <property type="match status" value="1"/>
</dbReference>
<dbReference type="STRING" id="1754190.A0A1Y2EVH8"/>
<dbReference type="InterPro" id="IPR011583">
    <property type="entry name" value="Chitinase_II/V-like_cat"/>
</dbReference>
<dbReference type="GO" id="GO:0005975">
    <property type="term" value="P:carbohydrate metabolic process"/>
    <property type="evidence" value="ECO:0007669"/>
    <property type="project" value="InterPro"/>
</dbReference>
<dbReference type="AlphaFoldDB" id="A0A1Y2EVH8"/>
<keyword evidence="3" id="KW-1185">Reference proteome</keyword>
<dbReference type="GO" id="GO:0006032">
    <property type="term" value="P:chitin catabolic process"/>
    <property type="evidence" value="ECO:0007669"/>
    <property type="project" value="TreeGrafter"/>
</dbReference>
<dbReference type="InterPro" id="IPR029070">
    <property type="entry name" value="Chitinase_insertion_sf"/>
</dbReference>
<proteinExistence type="predicted"/>
<dbReference type="InterPro" id="IPR017853">
    <property type="entry name" value="GH"/>
</dbReference>
<comment type="caution">
    <text evidence="2">The sequence shown here is derived from an EMBL/GenBank/DDBJ whole genome shotgun (WGS) entry which is preliminary data.</text>
</comment>
<reference evidence="2 3" key="1">
    <citation type="submission" date="2016-08" db="EMBL/GenBank/DDBJ databases">
        <title>A Parts List for Fungal Cellulosomes Revealed by Comparative Genomics.</title>
        <authorList>
            <consortium name="DOE Joint Genome Institute"/>
            <person name="Haitjema C.H."/>
            <person name="Gilmore S.P."/>
            <person name="Henske J.K."/>
            <person name="Solomon K.V."/>
            <person name="De Groot R."/>
            <person name="Kuo A."/>
            <person name="Mondo S.J."/>
            <person name="Salamov A.A."/>
            <person name="Labutti K."/>
            <person name="Zhao Z."/>
            <person name="Chiniquy J."/>
            <person name="Barry K."/>
            <person name="Brewer H.M."/>
            <person name="Purvine S.O."/>
            <person name="Wright A.T."/>
            <person name="Boxma B."/>
            <person name="Van Alen T."/>
            <person name="Hackstein J.H."/>
            <person name="Baker S.E."/>
            <person name="Grigoriev I.V."/>
            <person name="O'Malley M.A."/>
        </authorList>
    </citation>
    <scope>NUCLEOTIDE SEQUENCE [LARGE SCALE GENOMIC DNA]</scope>
    <source>
        <strain evidence="2 3">G1</strain>
    </source>
</reference>
<dbReference type="OrthoDB" id="73875at2759"/>
<dbReference type="SUPFAM" id="SSF54556">
    <property type="entry name" value="Chitinase insertion domain"/>
    <property type="match status" value="1"/>
</dbReference>
<dbReference type="InterPro" id="IPR050314">
    <property type="entry name" value="Glycosyl_Hydrlase_18"/>
</dbReference>
<dbReference type="Gene3D" id="3.10.50.10">
    <property type="match status" value="1"/>
</dbReference>
<gene>
    <name evidence="2" type="ORF">LY90DRAFT_401027</name>
</gene>
<organism evidence="2 3">
    <name type="scientific">Neocallimastix californiae</name>
    <dbReference type="NCBI Taxonomy" id="1754190"/>
    <lineage>
        <taxon>Eukaryota</taxon>
        <taxon>Fungi</taxon>
        <taxon>Fungi incertae sedis</taxon>
        <taxon>Chytridiomycota</taxon>
        <taxon>Chytridiomycota incertae sedis</taxon>
        <taxon>Neocallimastigomycetes</taxon>
        <taxon>Neocallimastigales</taxon>
        <taxon>Neocallimastigaceae</taxon>
        <taxon>Neocallimastix</taxon>
    </lineage>
</organism>
<evidence type="ECO:0000313" key="2">
    <source>
        <dbReference type="EMBL" id="ORY75602.1"/>
    </source>
</evidence>
<dbReference type="Gene3D" id="3.20.20.80">
    <property type="entry name" value="Glycosidases"/>
    <property type="match status" value="1"/>
</dbReference>
<dbReference type="GO" id="GO:0008061">
    <property type="term" value="F:chitin binding"/>
    <property type="evidence" value="ECO:0007669"/>
    <property type="project" value="InterPro"/>
</dbReference>